<dbReference type="RefSeq" id="WP_273641602.1">
    <property type="nucleotide sequence ID" value="NZ_JAQQXP010000002.1"/>
</dbReference>
<gene>
    <name evidence="1" type="ORF">OIK42_13775</name>
</gene>
<accession>A0ABT5L455</accession>
<comment type="caution">
    <text evidence="1">The sequence shown here is derived from an EMBL/GenBank/DDBJ whole genome shotgun (WGS) entry which is preliminary data.</text>
</comment>
<dbReference type="Gene3D" id="3.40.50.300">
    <property type="entry name" value="P-loop containing nucleotide triphosphate hydrolases"/>
    <property type="match status" value="1"/>
</dbReference>
<dbReference type="SUPFAM" id="SSF52540">
    <property type="entry name" value="P-loop containing nucleoside triphosphate hydrolases"/>
    <property type="match status" value="1"/>
</dbReference>
<reference evidence="1 2" key="1">
    <citation type="submission" date="2022-10" db="EMBL/GenBank/DDBJ databases">
        <title>Alteromonas sp. chi3 Genome sequencing.</title>
        <authorList>
            <person name="Park S."/>
        </authorList>
    </citation>
    <scope>NUCLEOTIDE SEQUENCE [LARGE SCALE GENOMIC DNA]</scope>
    <source>
        <strain evidence="2">chi3</strain>
    </source>
</reference>
<sequence>MSSSLNSLTKHPLIFRGREQPAAEHQGRRIAFGHKKLDQACVGGAPAAGLIRLRVLPGCGEMSLITPLISDKAASKKRILWLQRGALAFNTNWLSQQAFGQQSWVIHCGNDTDTLWVCEQALRSQACTCLIMYFDQLSIKAARRLQVLARQYDCLVIVFSRPGTTSLTLPVSLDFELRYRQSAWHINIYRVTGAWPLDNIVINNPLPMTNQAIAEAFAKYADDADTALHQVG</sequence>
<protein>
    <recommendedName>
        <fullName evidence="3">RecA/RadA recombinase</fullName>
    </recommendedName>
</protein>
<evidence type="ECO:0000313" key="1">
    <source>
        <dbReference type="EMBL" id="MDC8831822.1"/>
    </source>
</evidence>
<evidence type="ECO:0008006" key="3">
    <source>
        <dbReference type="Google" id="ProtNLM"/>
    </source>
</evidence>
<dbReference type="Proteomes" id="UP001218788">
    <property type="component" value="Unassembled WGS sequence"/>
</dbReference>
<organism evidence="1 2">
    <name type="scientific">Alteromonas gilva</name>
    <dbReference type="NCBI Taxonomy" id="2987522"/>
    <lineage>
        <taxon>Bacteria</taxon>
        <taxon>Pseudomonadati</taxon>
        <taxon>Pseudomonadota</taxon>
        <taxon>Gammaproteobacteria</taxon>
        <taxon>Alteromonadales</taxon>
        <taxon>Alteromonadaceae</taxon>
        <taxon>Alteromonas/Salinimonas group</taxon>
        <taxon>Alteromonas</taxon>
    </lineage>
</organism>
<keyword evidence="2" id="KW-1185">Reference proteome</keyword>
<proteinExistence type="predicted"/>
<dbReference type="EMBL" id="JAQQXP010000002">
    <property type="protein sequence ID" value="MDC8831822.1"/>
    <property type="molecule type" value="Genomic_DNA"/>
</dbReference>
<name>A0ABT5L455_9ALTE</name>
<evidence type="ECO:0000313" key="2">
    <source>
        <dbReference type="Proteomes" id="UP001218788"/>
    </source>
</evidence>
<dbReference type="InterPro" id="IPR027417">
    <property type="entry name" value="P-loop_NTPase"/>
</dbReference>